<protein>
    <submittedName>
        <fullName evidence="2">Uncharacterized protein</fullName>
    </submittedName>
</protein>
<name>A0A3P7LC48_DIBLA</name>
<sequence>MEGVHRRKINFPAYVDRIPLARRRKPDSWTVIGIEAALIVFAVGLGTFTYYRAHVLPLYAAKTFAHLGSPAAANGDELAAYNLAVAYIKGEIQGAKTETIRALLTQAAKGGIQEAVGLLHTCGNGQCLKAQKNGPL</sequence>
<feature type="transmembrane region" description="Helical" evidence="1">
    <location>
        <begin position="29"/>
        <end position="51"/>
    </location>
</feature>
<dbReference type="AlphaFoldDB" id="A0A3P7LC48"/>
<organism evidence="2 3">
    <name type="scientific">Dibothriocephalus latus</name>
    <name type="common">Fish tapeworm</name>
    <name type="synonym">Diphyllobothrium latum</name>
    <dbReference type="NCBI Taxonomy" id="60516"/>
    <lineage>
        <taxon>Eukaryota</taxon>
        <taxon>Metazoa</taxon>
        <taxon>Spiralia</taxon>
        <taxon>Lophotrochozoa</taxon>
        <taxon>Platyhelminthes</taxon>
        <taxon>Cestoda</taxon>
        <taxon>Eucestoda</taxon>
        <taxon>Diphyllobothriidea</taxon>
        <taxon>Diphyllobothriidae</taxon>
        <taxon>Dibothriocephalus</taxon>
    </lineage>
</organism>
<dbReference type="OrthoDB" id="2384430at2759"/>
<dbReference type="Proteomes" id="UP000281553">
    <property type="component" value="Unassembled WGS sequence"/>
</dbReference>
<keyword evidence="1" id="KW-0472">Membrane</keyword>
<dbReference type="EMBL" id="UYRU01047096">
    <property type="protein sequence ID" value="VDN09457.1"/>
    <property type="molecule type" value="Genomic_DNA"/>
</dbReference>
<keyword evidence="1" id="KW-0812">Transmembrane</keyword>
<proteinExistence type="predicted"/>
<evidence type="ECO:0000313" key="3">
    <source>
        <dbReference type="Proteomes" id="UP000281553"/>
    </source>
</evidence>
<reference evidence="2 3" key="1">
    <citation type="submission" date="2018-11" db="EMBL/GenBank/DDBJ databases">
        <authorList>
            <consortium name="Pathogen Informatics"/>
        </authorList>
    </citation>
    <scope>NUCLEOTIDE SEQUENCE [LARGE SCALE GENOMIC DNA]</scope>
</reference>
<keyword evidence="3" id="KW-1185">Reference proteome</keyword>
<evidence type="ECO:0000256" key="1">
    <source>
        <dbReference type="SAM" id="Phobius"/>
    </source>
</evidence>
<gene>
    <name evidence="2" type="ORF">DILT_LOCUS5288</name>
</gene>
<keyword evidence="1" id="KW-1133">Transmembrane helix</keyword>
<accession>A0A3P7LC48</accession>
<evidence type="ECO:0000313" key="2">
    <source>
        <dbReference type="EMBL" id="VDN09457.1"/>
    </source>
</evidence>